<keyword evidence="5" id="KW-0256">Endoplasmic reticulum</keyword>
<protein>
    <recommendedName>
        <fullName evidence="5">Protein-S-isoprenylcysteine O-methyltransferase</fullName>
        <ecNumber evidence="5">2.1.1.100</ecNumber>
    </recommendedName>
</protein>
<evidence type="ECO:0000313" key="6">
    <source>
        <dbReference type="EMBL" id="KDO69879.1"/>
    </source>
</evidence>
<feature type="non-terminal residue" evidence="6">
    <location>
        <position position="133"/>
    </location>
</feature>
<comment type="catalytic activity">
    <reaction evidence="5">
        <text>[protein]-C-terminal S-[(2E,6E)-farnesyl]-L-cysteine + S-adenosyl-L-methionine = [protein]-C-terminal S-[(2E,6E)-farnesyl]-L-cysteine methyl ester + S-adenosyl-L-homocysteine</text>
        <dbReference type="Rhea" id="RHEA:21672"/>
        <dbReference type="Rhea" id="RHEA-COMP:12125"/>
        <dbReference type="Rhea" id="RHEA-COMP:12126"/>
        <dbReference type="ChEBI" id="CHEBI:57856"/>
        <dbReference type="ChEBI" id="CHEBI:59789"/>
        <dbReference type="ChEBI" id="CHEBI:90510"/>
        <dbReference type="ChEBI" id="CHEBI:90511"/>
        <dbReference type="EC" id="2.1.1.100"/>
    </reaction>
</comment>
<dbReference type="PANTHER" id="PTHR12714:SF9">
    <property type="entry name" value="PROTEIN-S-ISOPRENYLCYSTEINE O-METHYLTRANSFERASE"/>
    <property type="match status" value="1"/>
</dbReference>
<sequence length="133" mass="15065">MLSFRCRRCPSLDDREKTESSFDGNDRNIGLHTAGRQLYQTSFTAFFFQVPEYILAIAFHGTGWAFTYLIKVSREEHHELITHGVHRFASHPSYCGFHIPSVGTQTMLCNPMSTIGPAIVVCHSFADMITHGR</sequence>
<keyword evidence="7" id="KW-1185">Reference proteome</keyword>
<evidence type="ECO:0000256" key="2">
    <source>
        <dbReference type="ARBA" id="ARBA00022692"/>
    </source>
</evidence>
<gene>
    <name evidence="6" type="ORF">CISIN_1g040990mg</name>
</gene>
<evidence type="ECO:0000256" key="3">
    <source>
        <dbReference type="ARBA" id="ARBA00022989"/>
    </source>
</evidence>
<evidence type="ECO:0000313" key="7">
    <source>
        <dbReference type="Proteomes" id="UP000027120"/>
    </source>
</evidence>
<evidence type="ECO:0000256" key="1">
    <source>
        <dbReference type="ARBA" id="ARBA00004141"/>
    </source>
</evidence>
<dbReference type="GO" id="GO:0005789">
    <property type="term" value="C:endoplasmic reticulum membrane"/>
    <property type="evidence" value="ECO:0007669"/>
    <property type="project" value="UniProtKB-SubCell"/>
</dbReference>
<comment type="cofactor">
    <cofactor evidence="5">
        <name>Zn(2+)</name>
        <dbReference type="ChEBI" id="CHEBI:29105"/>
    </cofactor>
    <text evidence="5">Divalent metal cations. Probably Zn(2+).</text>
</comment>
<dbReference type="InterPro" id="IPR007269">
    <property type="entry name" value="ICMT_MeTrfase"/>
</dbReference>
<dbReference type="SMR" id="A0A067FR66"/>
<dbReference type="PANTHER" id="PTHR12714">
    <property type="entry name" value="PROTEIN-S ISOPRENYLCYSTEINE O-METHYLTRANSFERASE"/>
    <property type="match status" value="1"/>
</dbReference>
<keyword evidence="5" id="KW-0949">S-adenosyl-L-methionine</keyword>
<dbReference type="AlphaFoldDB" id="A0A067FR66"/>
<dbReference type="EMBL" id="KK784891">
    <property type="protein sequence ID" value="KDO69879.1"/>
    <property type="molecule type" value="Genomic_DNA"/>
</dbReference>
<proteinExistence type="inferred from homology"/>
<dbReference type="Proteomes" id="UP000027120">
    <property type="component" value="Unassembled WGS sequence"/>
</dbReference>
<dbReference type="Gene3D" id="1.20.120.1630">
    <property type="match status" value="1"/>
</dbReference>
<keyword evidence="3" id="KW-1133">Transmembrane helix</keyword>
<dbReference type="EC" id="2.1.1.100" evidence="5"/>
<dbReference type="GO" id="GO:0004671">
    <property type="term" value="F:protein C-terminal S-isoprenylcysteine carboxyl O-methyltransferase activity"/>
    <property type="evidence" value="ECO:0000318"/>
    <property type="project" value="GO_Central"/>
</dbReference>
<evidence type="ECO:0000256" key="4">
    <source>
        <dbReference type="ARBA" id="ARBA00023136"/>
    </source>
</evidence>
<dbReference type="GO" id="GO:0005783">
    <property type="term" value="C:endoplasmic reticulum"/>
    <property type="evidence" value="ECO:0000318"/>
    <property type="project" value="GO_Central"/>
</dbReference>
<keyword evidence="4" id="KW-0472">Membrane</keyword>
<evidence type="ECO:0000256" key="5">
    <source>
        <dbReference type="RuleBase" id="RU362022"/>
    </source>
</evidence>
<keyword evidence="5" id="KW-0489">Methyltransferase</keyword>
<accession>A0A067FR66</accession>
<keyword evidence="2" id="KW-0812">Transmembrane</keyword>
<reference evidence="6 7" key="1">
    <citation type="submission" date="2014-04" db="EMBL/GenBank/DDBJ databases">
        <authorList>
            <consortium name="International Citrus Genome Consortium"/>
            <person name="Gmitter F."/>
            <person name="Chen C."/>
            <person name="Farmerie W."/>
            <person name="Harkins T."/>
            <person name="Desany B."/>
            <person name="Mohiuddin M."/>
            <person name="Kodira C."/>
            <person name="Borodovsky M."/>
            <person name="Lomsadze A."/>
            <person name="Burns P."/>
            <person name="Jenkins J."/>
            <person name="Prochnik S."/>
            <person name="Shu S."/>
            <person name="Chapman J."/>
            <person name="Pitluck S."/>
            <person name="Schmutz J."/>
            <person name="Rokhsar D."/>
        </authorList>
    </citation>
    <scope>NUCLEOTIDE SEQUENCE</scope>
</reference>
<name>A0A067FR66_CITSI</name>
<comment type="subcellular location">
    <subcellularLocation>
        <location evidence="5">Endoplasmic reticulum membrane</location>
        <topology evidence="5">Multi-pass membrane protein</topology>
    </subcellularLocation>
    <subcellularLocation>
        <location evidence="1">Membrane</location>
        <topology evidence="1">Multi-pass membrane protein</topology>
    </subcellularLocation>
</comment>
<dbReference type="Pfam" id="PF04140">
    <property type="entry name" value="ICMT"/>
    <property type="match status" value="1"/>
</dbReference>
<organism evidence="6 7">
    <name type="scientific">Citrus sinensis</name>
    <name type="common">Sweet orange</name>
    <name type="synonym">Citrus aurantium var. sinensis</name>
    <dbReference type="NCBI Taxonomy" id="2711"/>
    <lineage>
        <taxon>Eukaryota</taxon>
        <taxon>Viridiplantae</taxon>
        <taxon>Streptophyta</taxon>
        <taxon>Embryophyta</taxon>
        <taxon>Tracheophyta</taxon>
        <taxon>Spermatophyta</taxon>
        <taxon>Magnoliopsida</taxon>
        <taxon>eudicotyledons</taxon>
        <taxon>Gunneridae</taxon>
        <taxon>Pentapetalae</taxon>
        <taxon>rosids</taxon>
        <taxon>malvids</taxon>
        <taxon>Sapindales</taxon>
        <taxon>Rutaceae</taxon>
        <taxon>Aurantioideae</taxon>
        <taxon>Citrus</taxon>
    </lineage>
</organism>
<keyword evidence="5" id="KW-0808">Transferase</keyword>
<comment type="similarity">
    <text evidence="5">Belongs to the class VI-like SAM-binding methyltransferase superfamily. Isoprenylcysteine carboxyl methyltransferase family.</text>
</comment>
<dbReference type="GO" id="GO:0032259">
    <property type="term" value="P:methylation"/>
    <property type="evidence" value="ECO:0007669"/>
    <property type="project" value="UniProtKB-KW"/>
</dbReference>
<dbReference type="STRING" id="2711.A0A067FR66"/>